<evidence type="ECO:0000259" key="3">
    <source>
        <dbReference type="Pfam" id="PF02517"/>
    </source>
</evidence>
<protein>
    <recommendedName>
        <fullName evidence="3">CAAX prenyl protease 2/Lysostaphin resistance protein A-like domain-containing protein</fullName>
    </recommendedName>
</protein>
<feature type="compositionally biased region" description="Pro residues" evidence="1">
    <location>
        <begin position="17"/>
        <end position="31"/>
    </location>
</feature>
<feature type="transmembrane region" description="Helical" evidence="2">
    <location>
        <begin position="163"/>
        <end position="186"/>
    </location>
</feature>
<accession>A0A1M5P2Y6</accession>
<evidence type="ECO:0000313" key="4">
    <source>
        <dbReference type="EMBL" id="SHG96085.1"/>
    </source>
</evidence>
<feature type="region of interest" description="Disordered" evidence="1">
    <location>
        <begin position="61"/>
        <end position="81"/>
    </location>
</feature>
<organism evidence="4 5">
    <name type="scientific">Geodermatophilus nigrescens</name>
    <dbReference type="NCBI Taxonomy" id="1070870"/>
    <lineage>
        <taxon>Bacteria</taxon>
        <taxon>Bacillati</taxon>
        <taxon>Actinomycetota</taxon>
        <taxon>Actinomycetes</taxon>
        <taxon>Geodermatophilales</taxon>
        <taxon>Geodermatophilaceae</taxon>
        <taxon>Geodermatophilus</taxon>
    </lineage>
</organism>
<name>A0A1M5P2Y6_9ACTN</name>
<dbReference type="OrthoDB" id="2680086at2"/>
<dbReference type="AlphaFoldDB" id="A0A1M5P2Y6"/>
<feature type="transmembrane region" description="Helical" evidence="2">
    <location>
        <begin position="362"/>
        <end position="382"/>
    </location>
</feature>
<feature type="compositionally biased region" description="Pro residues" evidence="1">
    <location>
        <begin position="61"/>
        <end position="74"/>
    </location>
</feature>
<feature type="domain" description="CAAX prenyl protease 2/Lysostaphin resistance protein A-like" evidence="3">
    <location>
        <begin position="245"/>
        <end position="341"/>
    </location>
</feature>
<reference evidence="4 5" key="1">
    <citation type="submission" date="2016-11" db="EMBL/GenBank/DDBJ databases">
        <authorList>
            <person name="Jaros S."/>
            <person name="Januszkiewicz K."/>
            <person name="Wedrychowicz H."/>
        </authorList>
    </citation>
    <scope>NUCLEOTIDE SEQUENCE [LARGE SCALE GENOMIC DNA]</scope>
    <source>
        <strain evidence="4 5">DSM 45408</strain>
    </source>
</reference>
<dbReference type="GO" id="GO:0004175">
    <property type="term" value="F:endopeptidase activity"/>
    <property type="evidence" value="ECO:0007669"/>
    <property type="project" value="UniProtKB-ARBA"/>
</dbReference>
<proteinExistence type="predicted"/>
<evidence type="ECO:0000313" key="5">
    <source>
        <dbReference type="Proteomes" id="UP000184471"/>
    </source>
</evidence>
<dbReference type="InterPro" id="IPR003675">
    <property type="entry name" value="Rce1/LyrA-like_dom"/>
</dbReference>
<sequence>MTAPEGPAPWAADEPYTGPPPTGPYAAPPRVPGLLGADAPHWAGAPAGPVPWPLGPVPLPPGPHGPAGPGPLPVPHGAYPPGAFGPGPLPPGLRLAPPPGTPPHDEPVPFLRAMRSRDWAWWRPLLGLLLFVVAYSVAAFVVVLLVLLTGIEPDLALLDLVDPGVLLVTNLSLIVAIPIVWLLWAVAHGMRPGWSSSVLARLRWRLFAPYTLQALATLGVGIALSVVLGFAFGDAAATGPVDDLLWLLLVVVLTTPLQSAAEEYVFRGYLSQAVAGWVRDPRAGALTAAVLTAALFSLAHAPGDVATFLDRFAFGLAASAVVWLTGGLEAAIVLHAVNNVLVFLLAGSLGDGVATQELPAGIGLLSLAVSLVAMGAYVALVATSRRRLRPEVLTPALDLRVPARDPRAGGW</sequence>
<feature type="transmembrane region" description="Helical" evidence="2">
    <location>
        <begin position="305"/>
        <end position="324"/>
    </location>
</feature>
<keyword evidence="2" id="KW-0472">Membrane</keyword>
<feature type="region of interest" description="Disordered" evidence="1">
    <location>
        <begin position="1"/>
        <end position="42"/>
    </location>
</feature>
<dbReference type="RefSeq" id="WP_073421776.1">
    <property type="nucleotide sequence ID" value="NZ_FQVX01000003.1"/>
</dbReference>
<dbReference type="Proteomes" id="UP000184471">
    <property type="component" value="Unassembled WGS sequence"/>
</dbReference>
<evidence type="ECO:0000256" key="2">
    <source>
        <dbReference type="SAM" id="Phobius"/>
    </source>
</evidence>
<gene>
    <name evidence="4" type="ORF">SAMN05444351_3774</name>
</gene>
<dbReference type="Pfam" id="PF02517">
    <property type="entry name" value="Rce1-like"/>
    <property type="match status" value="1"/>
</dbReference>
<feature type="transmembrane region" description="Helical" evidence="2">
    <location>
        <begin position="244"/>
        <end position="261"/>
    </location>
</feature>
<feature type="transmembrane region" description="Helical" evidence="2">
    <location>
        <begin position="125"/>
        <end position="151"/>
    </location>
</feature>
<dbReference type="EMBL" id="FQVX01000003">
    <property type="protein sequence ID" value="SHG96085.1"/>
    <property type="molecule type" value="Genomic_DNA"/>
</dbReference>
<feature type="transmembrane region" description="Helical" evidence="2">
    <location>
        <begin position="282"/>
        <end position="299"/>
    </location>
</feature>
<keyword evidence="2" id="KW-1133">Transmembrane helix</keyword>
<feature type="transmembrane region" description="Helical" evidence="2">
    <location>
        <begin position="207"/>
        <end position="232"/>
    </location>
</feature>
<keyword evidence="2" id="KW-0812">Transmembrane</keyword>
<dbReference type="STRING" id="1070870.SAMN05444351_3774"/>
<evidence type="ECO:0000256" key="1">
    <source>
        <dbReference type="SAM" id="MobiDB-lite"/>
    </source>
</evidence>
<keyword evidence="5" id="KW-1185">Reference proteome</keyword>
<dbReference type="GO" id="GO:0080120">
    <property type="term" value="P:CAAX-box protein maturation"/>
    <property type="evidence" value="ECO:0007669"/>
    <property type="project" value="UniProtKB-ARBA"/>
</dbReference>
<feature type="transmembrane region" description="Helical" evidence="2">
    <location>
        <begin position="331"/>
        <end position="350"/>
    </location>
</feature>